<dbReference type="VEuPathDB" id="TrichDB:TVAGG3_0451170"/>
<reference evidence="2" key="1">
    <citation type="submission" date="2006-10" db="EMBL/GenBank/DDBJ databases">
        <authorList>
            <person name="Amadeo P."/>
            <person name="Zhao Q."/>
            <person name="Wortman J."/>
            <person name="Fraser-Liggett C."/>
            <person name="Carlton J."/>
        </authorList>
    </citation>
    <scope>NUCLEOTIDE SEQUENCE</scope>
    <source>
        <strain evidence="2">G3</strain>
    </source>
</reference>
<gene>
    <name evidence="2" type="ORF">TVAG_168680</name>
</gene>
<organism evidence="2 3">
    <name type="scientific">Trichomonas vaginalis (strain ATCC PRA-98 / G3)</name>
    <dbReference type="NCBI Taxonomy" id="412133"/>
    <lineage>
        <taxon>Eukaryota</taxon>
        <taxon>Metamonada</taxon>
        <taxon>Parabasalia</taxon>
        <taxon>Trichomonadida</taxon>
        <taxon>Trichomonadidae</taxon>
        <taxon>Trichomonas</taxon>
    </lineage>
</organism>
<name>A2FHE5_TRIV3</name>
<dbReference type="InParanoid" id="A2FHE5"/>
<feature type="compositionally biased region" description="Polar residues" evidence="1">
    <location>
        <begin position="31"/>
        <end position="48"/>
    </location>
</feature>
<proteinExistence type="predicted"/>
<dbReference type="KEGG" id="tva:4753419"/>
<dbReference type="AlphaFoldDB" id="A2FHE5"/>
<dbReference type="VEuPathDB" id="TrichDB:TVAG_168680"/>
<evidence type="ECO:0000313" key="3">
    <source>
        <dbReference type="Proteomes" id="UP000001542"/>
    </source>
</evidence>
<accession>A2FHE5</accession>
<sequence length="71" mass="8107">MKNKEQSQEIPSDSDCDENSDDYEREKSDEIPSNSSFDENSSIANTDESFTDFDESVELSEDTVSEEENKK</sequence>
<keyword evidence="3" id="KW-1185">Reference proteome</keyword>
<feature type="compositionally biased region" description="Acidic residues" evidence="1">
    <location>
        <begin position="49"/>
        <end position="71"/>
    </location>
</feature>
<evidence type="ECO:0000256" key="1">
    <source>
        <dbReference type="SAM" id="MobiDB-lite"/>
    </source>
</evidence>
<dbReference type="Proteomes" id="UP000001542">
    <property type="component" value="Unassembled WGS sequence"/>
</dbReference>
<protein>
    <submittedName>
        <fullName evidence="2">Uncharacterized protein</fullName>
    </submittedName>
</protein>
<dbReference type="EMBL" id="DS113794">
    <property type="protein sequence ID" value="EAX95662.1"/>
    <property type="molecule type" value="Genomic_DNA"/>
</dbReference>
<feature type="region of interest" description="Disordered" evidence="1">
    <location>
        <begin position="1"/>
        <end position="71"/>
    </location>
</feature>
<reference evidence="2" key="2">
    <citation type="journal article" date="2007" name="Science">
        <title>Draft genome sequence of the sexually transmitted pathogen Trichomonas vaginalis.</title>
        <authorList>
            <person name="Carlton J.M."/>
            <person name="Hirt R.P."/>
            <person name="Silva J.C."/>
            <person name="Delcher A.L."/>
            <person name="Schatz M."/>
            <person name="Zhao Q."/>
            <person name="Wortman J.R."/>
            <person name="Bidwell S.L."/>
            <person name="Alsmark U.C.M."/>
            <person name="Besteiro S."/>
            <person name="Sicheritz-Ponten T."/>
            <person name="Noel C.J."/>
            <person name="Dacks J.B."/>
            <person name="Foster P.G."/>
            <person name="Simillion C."/>
            <person name="Van de Peer Y."/>
            <person name="Miranda-Saavedra D."/>
            <person name="Barton G.J."/>
            <person name="Westrop G.D."/>
            <person name="Mueller S."/>
            <person name="Dessi D."/>
            <person name="Fiori P.L."/>
            <person name="Ren Q."/>
            <person name="Paulsen I."/>
            <person name="Zhang H."/>
            <person name="Bastida-Corcuera F.D."/>
            <person name="Simoes-Barbosa A."/>
            <person name="Brown M.T."/>
            <person name="Hayes R.D."/>
            <person name="Mukherjee M."/>
            <person name="Okumura C.Y."/>
            <person name="Schneider R."/>
            <person name="Smith A.J."/>
            <person name="Vanacova S."/>
            <person name="Villalvazo M."/>
            <person name="Haas B.J."/>
            <person name="Pertea M."/>
            <person name="Feldblyum T.V."/>
            <person name="Utterback T.R."/>
            <person name="Shu C.L."/>
            <person name="Osoegawa K."/>
            <person name="de Jong P.J."/>
            <person name="Hrdy I."/>
            <person name="Horvathova L."/>
            <person name="Zubacova Z."/>
            <person name="Dolezal P."/>
            <person name="Malik S.B."/>
            <person name="Logsdon J.M. Jr."/>
            <person name="Henze K."/>
            <person name="Gupta A."/>
            <person name="Wang C.C."/>
            <person name="Dunne R.L."/>
            <person name="Upcroft J.A."/>
            <person name="Upcroft P."/>
            <person name="White O."/>
            <person name="Salzberg S.L."/>
            <person name="Tang P."/>
            <person name="Chiu C.-H."/>
            <person name="Lee Y.-S."/>
            <person name="Embley T.M."/>
            <person name="Coombs G.H."/>
            <person name="Mottram J.C."/>
            <person name="Tachezy J."/>
            <person name="Fraser-Liggett C.M."/>
            <person name="Johnson P.J."/>
        </authorList>
    </citation>
    <scope>NUCLEOTIDE SEQUENCE [LARGE SCALE GENOMIC DNA]</scope>
    <source>
        <strain evidence="2">G3</strain>
    </source>
</reference>
<feature type="compositionally biased region" description="Acidic residues" evidence="1">
    <location>
        <begin position="12"/>
        <end position="21"/>
    </location>
</feature>
<evidence type="ECO:0000313" key="2">
    <source>
        <dbReference type="EMBL" id="EAX95662.1"/>
    </source>
</evidence>